<dbReference type="Proteomes" id="UP001269271">
    <property type="component" value="Unassembled WGS sequence"/>
</dbReference>
<reference evidence="2 3" key="1">
    <citation type="submission" date="2023-08" db="EMBL/GenBank/DDBJ databases">
        <title>Genomic surveillance of Staphylococcus haemolyticus neonatal outbreak in southern France.</title>
        <authorList>
            <person name="Magnan C."/>
            <person name="Morsli M."/>
            <person name="Thiery B."/>
            <person name="Salipante F."/>
            <person name="Attar J."/>
            <person name="Massimo D.M."/>
            <person name="Ory J."/>
            <person name="Pantel A."/>
            <person name="Lavigne J.-P."/>
        </authorList>
    </citation>
    <scope>NUCLEOTIDE SEQUENCE [LARGE SCALE GENOMIC DNA]</scope>
    <source>
        <strain evidence="2 3">NSH026</strain>
    </source>
</reference>
<evidence type="ECO:0000313" key="2">
    <source>
        <dbReference type="EMBL" id="MDT4287102.1"/>
    </source>
</evidence>
<protein>
    <submittedName>
        <fullName evidence="2">Uncharacterized protein</fullName>
    </submittedName>
</protein>
<dbReference type="RefSeq" id="WP_123943405.1">
    <property type="nucleotide sequence ID" value="NZ_CABMHO010000025.1"/>
</dbReference>
<keyword evidence="3" id="KW-1185">Reference proteome</keyword>
<dbReference type="EMBL" id="JAVSOO010000021">
    <property type="protein sequence ID" value="MDT4287102.1"/>
    <property type="molecule type" value="Genomic_DNA"/>
</dbReference>
<organism evidence="2 3">
    <name type="scientific">Staphylococcus haemolyticus</name>
    <dbReference type="NCBI Taxonomy" id="1283"/>
    <lineage>
        <taxon>Bacteria</taxon>
        <taxon>Bacillati</taxon>
        <taxon>Bacillota</taxon>
        <taxon>Bacilli</taxon>
        <taxon>Bacillales</taxon>
        <taxon>Staphylococcaceae</taxon>
        <taxon>Staphylococcus</taxon>
    </lineage>
</organism>
<feature type="transmembrane region" description="Helical" evidence="1">
    <location>
        <begin position="65"/>
        <end position="86"/>
    </location>
</feature>
<evidence type="ECO:0000256" key="1">
    <source>
        <dbReference type="SAM" id="Phobius"/>
    </source>
</evidence>
<name>A0ABU3IHQ3_STAHA</name>
<sequence length="99" mass="11307">MLVFSYRGASEKNNLDENRVYSKEAYQRLLKKHKLGSIFGGIMFGVIMSLLNLTRLYFSNQKIELGFFITFNFISALIFGVVSYFVGKGKIVKEYGEGD</sequence>
<evidence type="ECO:0000313" key="3">
    <source>
        <dbReference type="Proteomes" id="UP001269271"/>
    </source>
</evidence>
<gene>
    <name evidence="2" type="ORF">RO950_08725</name>
</gene>
<keyword evidence="1" id="KW-1133">Transmembrane helix</keyword>
<proteinExistence type="predicted"/>
<comment type="caution">
    <text evidence="2">The sequence shown here is derived from an EMBL/GenBank/DDBJ whole genome shotgun (WGS) entry which is preliminary data.</text>
</comment>
<keyword evidence="1" id="KW-0472">Membrane</keyword>
<feature type="transmembrane region" description="Helical" evidence="1">
    <location>
        <begin position="35"/>
        <end position="53"/>
    </location>
</feature>
<accession>A0ABU3IHQ3</accession>
<keyword evidence="1" id="KW-0812">Transmembrane</keyword>